<dbReference type="RefSeq" id="WP_091446223.1">
    <property type="nucleotide sequence ID" value="NZ_FOIE01000007.1"/>
</dbReference>
<proteinExistence type="predicted"/>
<name>A0A1I0GUG5_9ACTN</name>
<dbReference type="AlphaFoldDB" id="A0A1I0GUG5"/>
<feature type="transmembrane region" description="Helical" evidence="1">
    <location>
        <begin position="62"/>
        <end position="86"/>
    </location>
</feature>
<dbReference type="EMBL" id="FOIE01000007">
    <property type="protein sequence ID" value="SET73935.1"/>
    <property type="molecule type" value="Genomic_DNA"/>
</dbReference>
<evidence type="ECO:0000313" key="2">
    <source>
        <dbReference type="EMBL" id="SET73935.1"/>
    </source>
</evidence>
<feature type="transmembrane region" description="Helical" evidence="1">
    <location>
        <begin position="98"/>
        <end position="121"/>
    </location>
</feature>
<keyword evidence="1" id="KW-0812">Transmembrane</keyword>
<reference evidence="3" key="1">
    <citation type="submission" date="2016-10" db="EMBL/GenBank/DDBJ databases">
        <authorList>
            <person name="Varghese N."/>
            <person name="Submissions S."/>
        </authorList>
    </citation>
    <scope>NUCLEOTIDE SEQUENCE [LARGE SCALE GENOMIC DNA]</scope>
    <source>
        <strain evidence="3">DSM 44209</strain>
    </source>
</reference>
<organism evidence="2 3">
    <name type="scientific">Geodermatophilus poikilotrophus</name>
    <dbReference type="NCBI Taxonomy" id="1333667"/>
    <lineage>
        <taxon>Bacteria</taxon>
        <taxon>Bacillati</taxon>
        <taxon>Actinomycetota</taxon>
        <taxon>Actinomycetes</taxon>
        <taxon>Geodermatophilales</taxon>
        <taxon>Geodermatophilaceae</taxon>
        <taxon>Geodermatophilus</taxon>
    </lineage>
</organism>
<protein>
    <submittedName>
        <fullName evidence="2">Uncharacterized protein</fullName>
    </submittedName>
</protein>
<feature type="transmembrane region" description="Helical" evidence="1">
    <location>
        <begin position="21"/>
        <end position="42"/>
    </location>
</feature>
<gene>
    <name evidence="2" type="ORF">SAMN04488546_3490</name>
</gene>
<accession>A0A1I0GUG5</accession>
<keyword evidence="3" id="KW-1185">Reference proteome</keyword>
<dbReference type="Proteomes" id="UP000198507">
    <property type="component" value="Unassembled WGS sequence"/>
</dbReference>
<sequence>MTPPGHASGVRPWTVWTPLGVALAVVLFLATVGSVGVGFGVMTDCTNTYSCTSTGCPPCGTTSAWLTAGWIGQGVLLLVGSVLAVLAVRRRRLPAVRVAALALTPVSIALVVVTTALAVAAG</sequence>
<evidence type="ECO:0000313" key="3">
    <source>
        <dbReference type="Proteomes" id="UP000198507"/>
    </source>
</evidence>
<keyword evidence="1" id="KW-0472">Membrane</keyword>
<keyword evidence="1" id="KW-1133">Transmembrane helix</keyword>
<evidence type="ECO:0000256" key="1">
    <source>
        <dbReference type="SAM" id="Phobius"/>
    </source>
</evidence>